<dbReference type="SUPFAM" id="SSF48452">
    <property type="entry name" value="TPR-like"/>
    <property type="match status" value="1"/>
</dbReference>
<keyword evidence="4" id="KW-0676">Redox-active center</keyword>
<evidence type="ECO:0000256" key="1">
    <source>
        <dbReference type="ARBA" id="ARBA00022448"/>
    </source>
</evidence>
<dbReference type="Proteomes" id="UP000831921">
    <property type="component" value="Chromosome"/>
</dbReference>
<dbReference type="InterPro" id="IPR011990">
    <property type="entry name" value="TPR-like_helical_dom_sf"/>
</dbReference>
<dbReference type="Pfam" id="PF14561">
    <property type="entry name" value="TPR_20"/>
    <property type="match status" value="1"/>
</dbReference>
<dbReference type="Gene3D" id="1.25.40.10">
    <property type="entry name" value="Tetratricopeptide repeat domain"/>
    <property type="match status" value="2"/>
</dbReference>
<name>A0ABY5MVV1_9SPHN</name>
<reference evidence="6 7" key="1">
    <citation type="submission" date="2022-05" db="EMBL/GenBank/DDBJ databases">
        <title>S8-45 Sphingomonas ultraviolaceadurans.</title>
        <authorList>
            <person name="Liu Y."/>
        </authorList>
    </citation>
    <scope>NUCLEOTIDE SEQUENCE [LARGE SCALE GENOMIC DNA]</scope>
    <source>
        <strain evidence="6 7">S8-45</strain>
    </source>
</reference>
<evidence type="ECO:0000259" key="5">
    <source>
        <dbReference type="PROSITE" id="PS51352"/>
    </source>
</evidence>
<dbReference type="Gene3D" id="3.40.30.10">
    <property type="entry name" value="Glutaredoxin"/>
    <property type="match status" value="1"/>
</dbReference>
<keyword evidence="1" id="KW-0813">Transport</keyword>
<keyword evidence="7" id="KW-1185">Reference proteome</keyword>
<dbReference type="PANTHER" id="PTHR45663:SF11">
    <property type="entry name" value="GEO12009P1"/>
    <property type="match status" value="1"/>
</dbReference>
<dbReference type="PANTHER" id="PTHR45663">
    <property type="entry name" value="GEO12009P1"/>
    <property type="match status" value="1"/>
</dbReference>
<accession>A0ABY5MVV1</accession>
<feature type="domain" description="Thioredoxin" evidence="5">
    <location>
        <begin position="2"/>
        <end position="116"/>
    </location>
</feature>
<dbReference type="Pfam" id="PF00085">
    <property type="entry name" value="Thioredoxin"/>
    <property type="match status" value="1"/>
</dbReference>
<dbReference type="RefSeq" id="WP_249454841.1">
    <property type="nucleotide sequence ID" value="NZ_CP097253.1"/>
</dbReference>
<dbReference type="InterPro" id="IPR017937">
    <property type="entry name" value="Thioredoxin_CS"/>
</dbReference>
<dbReference type="InterPro" id="IPR036249">
    <property type="entry name" value="Thioredoxin-like_sf"/>
</dbReference>
<evidence type="ECO:0000256" key="2">
    <source>
        <dbReference type="ARBA" id="ARBA00022982"/>
    </source>
</evidence>
<evidence type="ECO:0000256" key="4">
    <source>
        <dbReference type="ARBA" id="ARBA00023284"/>
    </source>
</evidence>
<evidence type="ECO:0000313" key="7">
    <source>
        <dbReference type="Proteomes" id="UP000831921"/>
    </source>
</evidence>
<dbReference type="PROSITE" id="PS51352">
    <property type="entry name" value="THIOREDOXIN_2"/>
    <property type="match status" value="1"/>
</dbReference>
<dbReference type="PROSITE" id="PS00194">
    <property type="entry name" value="THIOREDOXIN_1"/>
    <property type="match status" value="1"/>
</dbReference>
<evidence type="ECO:0000313" key="6">
    <source>
        <dbReference type="EMBL" id="UUR07248.1"/>
    </source>
</evidence>
<dbReference type="EMBL" id="CP097253">
    <property type="protein sequence ID" value="UUR07248.1"/>
    <property type="molecule type" value="Genomic_DNA"/>
</dbReference>
<gene>
    <name evidence="6" type="ORF">M1K48_09870</name>
</gene>
<sequence>MATLGMSAEEREAIRSFQERVLQPSLDKLVILDFWAEWCGPCKQLGPVLEKVAADYADKGVVLVKVDVDEEKVVAAQFQIRSIPTVYAIFGGQPVADLTQYRSEGQIKRVLDQLLGQLPVKGEAQALEAEIEPLIAMGEEVLASGDAERAENIFRQIAEMDSDHPEVVGGLARALIALDRPDEARALLDGLPESAAGDSAVARARAALDIAVIPAADTSGLEQRLAANPDDHEARLELANAQMAAGRRDEAADALLDLVRRDRDWNEGAARTRFLQLLEAQGLEDPWARAQRRRLSAVLFT</sequence>
<proteinExistence type="predicted"/>
<protein>
    <submittedName>
        <fullName evidence="6">Tetratricopeptide repeat protein</fullName>
    </submittedName>
</protein>
<dbReference type="CDD" id="cd02947">
    <property type="entry name" value="TRX_family"/>
    <property type="match status" value="1"/>
</dbReference>
<keyword evidence="2" id="KW-0249">Electron transport</keyword>
<dbReference type="SUPFAM" id="SSF52833">
    <property type="entry name" value="Thioredoxin-like"/>
    <property type="match status" value="1"/>
</dbReference>
<organism evidence="6 7">
    <name type="scientific">Sphingomonas glaciei</name>
    <dbReference type="NCBI Taxonomy" id="2938948"/>
    <lineage>
        <taxon>Bacteria</taxon>
        <taxon>Pseudomonadati</taxon>
        <taxon>Pseudomonadota</taxon>
        <taxon>Alphaproteobacteria</taxon>
        <taxon>Sphingomonadales</taxon>
        <taxon>Sphingomonadaceae</taxon>
        <taxon>Sphingomonas</taxon>
    </lineage>
</organism>
<dbReference type="Pfam" id="PF14559">
    <property type="entry name" value="TPR_19"/>
    <property type="match status" value="1"/>
</dbReference>
<dbReference type="InterPro" id="IPR013766">
    <property type="entry name" value="Thioredoxin_domain"/>
</dbReference>
<evidence type="ECO:0000256" key="3">
    <source>
        <dbReference type="ARBA" id="ARBA00023157"/>
    </source>
</evidence>
<keyword evidence="3" id="KW-1015">Disulfide bond</keyword>